<dbReference type="Proteomes" id="UP001589755">
    <property type="component" value="Unassembled WGS sequence"/>
</dbReference>
<dbReference type="RefSeq" id="WP_261520503.1">
    <property type="nucleotide sequence ID" value="NZ_JAODNW010000011.1"/>
</dbReference>
<evidence type="ECO:0000256" key="1">
    <source>
        <dbReference type="SAM" id="MobiDB-lite"/>
    </source>
</evidence>
<evidence type="ECO:0000313" key="3">
    <source>
        <dbReference type="Proteomes" id="UP001589755"/>
    </source>
</evidence>
<name>A0ABV6DBS6_9HYPH</name>
<proteinExistence type="predicted"/>
<evidence type="ECO:0008006" key="4">
    <source>
        <dbReference type="Google" id="ProtNLM"/>
    </source>
</evidence>
<dbReference type="EMBL" id="JBHLXD010000039">
    <property type="protein sequence ID" value="MFC0210113.1"/>
    <property type="molecule type" value="Genomic_DNA"/>
</dbReference>
<organism evidence="2 3">
    <name type="scientific">Chelativorans intermedius</name>
    <dbReference type="NCBI Taxonomy" id="515947"/>
    <lineage>
        <taxon>Bacteria</taxon>
        <taxon>Pseudomonadati</taxon>
        <taxon>Pseudomonadota</taxon>
        <taxon>Alphaproteobacteria</taxon>
        <taxon>Hyphomicrobiales</taxon>
        <taxon>Phyllobacteriaceae</taxon>
        <taxon>Chelativorans</taxon>
    </lineage>
</organism>
<dbReference type="Gene3D" id="3.40.50.2300">
    <property type="match status" value="1"/>
</dbReference>
<sequence>MTNTGKYTHDGTENPGHTPSESPNARESRLVLVVSASPVNRIVISSTLQRIYLKPRAVGPDAALTALRECRPLMAIVDGALADVRLAPFLSELATRRRSSGEGLPRTVLIADPSQKDRPARPEIIDVVAAKPITPDALQPIVERLLADDG</sequence>
<feature type="region of interest" description="Disordered" evidence="1">
    <location>
        <begin position="1"/>
        <end position="26"/>
    </location>
</feature>
<gene>
    <name evidence="2" type="ORF">ACFFJ2_17075</name>
</gene>
<keyword evidence="3" id="KW-1185">Reference proteome</keyword>
<dbReference type="InterPro" id="IPR011006">
    <property type="entry name" value="CheY-like_superfamily"/>
</dbReference>
<comment type="caution">
    <text evidence="2">The sequence shown here is derived from an EMBL/GenBank/DDBJ whole genome shotgun (WGS) entry which is preliminary data.</text>
</comment>
<reference evidence="2 3" key="1">
    <citation type="submission" date="2024-09" db="EMBL/GenBank/DDBJ databases">
        <authorList>
            <person name="Sun Q."/>
            <person name="Mori K."/>
        </authorList>
    </citation>
    <scope>NUCLEOTIDE SEQUENCE [LARGE SCALE GENOMIC DNA]</scope>
    <source>
        <strain evidence="2 3">CCM 8543</strain>
    </source>
</reference>
<protein>
    <recommendedName>
        <fullName evidence="4">Response regulatory domain-containing protein</fullName>
    </recommendedName>
</protein>
<accession>A0ABV6DBS6</accession>
<dbReference type="SUPFAM" id="SSF52172">
    <property type="entry name" value="CheY-like"/>
    <property type="match status" value="1"/>
</dbReference>
<evidence type="ECO:0000313" key="2">
    <source>
        <dbReference type="EMBL" id="MFC0210113.1"/>
    </source>
</evidence>